<feature type="domain" description="ABC transporter" evidence="9">
    <location>
        <begin position="3"/>
        <end position="244"/>
    </location>
</feature>
<organism evidence="10 11">
    <name type="scientific">Candidatus Brevifilum fermentans</name>
    <dbReference type="NCBI Taxonomy" id="1986204"/>
    <lineage>
        <taxon>Bacteria</taxon>
        <taxon>Bacillati</taxon>
        <taxon>Chloroflexota</taxon>
        <taxon>Anaerolineae</taxon>
        <taxon>Anaerolineales</taxon>
        <taxon>Anaerolineaceae</taxon>
        <taxon>Candidatus Brevifilum</taxon>
    </lineage>
</organism>
<dbReference type="KEGG" id="abat:CFX1CAM_2099"/>
<dbReference type="InterPro" id="IPR003593">
    <property type="entry name" value="AAA+_ATPase"/>
</dbReference>
<dbReference type="EC" id="3.6.3.-" evidence="10"/>
<reference evidence="11" key="1">
    <citation type="submission" date="2017-05" db="EMBL/GenBank/DDBJ databases">
        <authorList>
            <person name="Kirkegaard R."/>
            <person name="Mcilroy J S."/>
        </authorList>
    </citation>
    <scope>NUCLEOTIDE SEQUENCE [LARGE SCALE GENOMIC DNA]</scope>
</reference>
<dbReference type="FunFam" id="3.40.50.300:FF:000224">
    <property type="entry name" value="Energy-coupling factor transporter ATP-binding protein EcfA"/>
    <property type="match status" value="1"/>
</dbReference>
<dbReference type="PROSITE" id="PS50893">
    <property type="entry name" value="ABC_TRANSPORTER_2"/>
    <property type="match status" value="1"/>
</dbReference>
<dbReference type="InterPro" id="IPR003439">
    <property type="entry name" value="ABC_transporter-like_ATP-bd"/>
</dbReference>
<dbReference type="InterPro" id="IPR050095">
    <property type="entry name" value="ECF_ABC_transporter_ATP-bd"/>
</dbReference>
<sequence length="285" mass="30973">MPIEIKHASYTYFPGTIFEAPALQDLSLKIDDGDYVGIMGKTGCGKSTLIQLIAGLMQPLEGQIIIDGKDINARDYPREELRRKVGIVFQYPEVQLFETSVEKDVAFGLKHSGLSKTEIAENVRWAIETVGLDFEAIRAESPFSLSGGEKRRVAIAGVLAAKPKILIFDEPIVGLDPHGRAAFLELTGHLNATGATIIMVSHNADAIAENAQRVIVLEDGRLLIDAPAKHAFRDVTLLQEKGVGISPAREMAHLLSACGHPIPQDTIRYQELLPFLINLGKGASS</sequence>
<accession>A0A1Y6K6C9</accession>
<name>A0A1Y6K6C9_9CHLR</name>
<dbReference type="PANTHER" id="PTHR43553">
    <property type="entry name" value="HEAVY METAL TRANSPORTER"/>
    <property type="match status" value="1"/>
</dbReference>
<dbReference type="SMART" id="SM00382">
    <property type="entry name" value="AAA"/>
    <property type="match status" value="1"/>
</dbReference>
<keyword evidence="3" id="KW-0813">Transport</keyword>
<dbReference type="Pfam" id="PF00005">
    <property type="entry name" value="ABC_tran"/>
    <property type="match status" value="1"/>
</dbReference>
<dbReference type="CDD" id="cd03225">
    <property type="entry name" value="ABC_cobalt_CbiO_domain1"/>
    <property type="match status" value="1"/>
</dbReference>
<evidence type="ECO:0000256" key="5">
    <source>
        <dbReference type="ARBA" id="ARBA00022741"/>
    </source>
</evidence>
<comment type="similarity">
    <text evidence="2">Belongs to the ABC transporter superfamily.</text>
</comment>
<keyword evidence="4" id="KW-1003">Cell membrane</keyword>
<evidence type="ECO:0000256" key="2">
    <source>
        <dbReference type="ARBA" id="ARBA00005417"/>
    </source>
</evidence>
<keyword evidence="6 10" id="KW-0067">ATP-binding</keyword>
<keyword evidence="8" id="KW-0472">Membrane</keyword>
<evidence type="ECO:0000259" key="9">
    <source>
        <dbReference type="PROSITE" id="PS50893"/>
    </source>
</evidence>
<dbReference type="Gene3D" id="3.40.50.300">
    <property type="entry name" value="P-loop containing nucleotide triphosphate hydrolases"/>
    <property type="match status" value="1"/>
</dbReference>
<proteinExistence type="inferred from homology"/>
<evidence type="ECO:0000313" key="11">
    <source>
        <dbReference type="Proteomes" id="UP000195514"/>
    </source>
</evidence>
<dbReference type="AlphaFoldDB" id="A0A1Y6K6C9"/>
<gene>
    <name evidence="10" type="primary">ecfA</name>
    <name evidence="10" type="ORF">CFX1CAM_2099</name>
</gene>
<keyword evidence="7" id="KW-1278">Translocase</keyword>
<dbReference type="SUPFAM" id="SSF52540">
    <property type="entry name" value="P-loop containing nucleoside triphosphate hydrolases"/>
    <property type="match status" value="1"/>
</dbReference>
<evidence type="ECO:0000313" key="10">
    <source>
        <dbReference type="EMBL" id="SMX55164.1"/>
    </source>
</evidence>
<dbReference type="InterPro" id="IPR017871">
    <property type="entry name" value="ABC_transporter-like_CS"/>
</dbReference>
<evidence type="ECO:0000256" key="4">
    <source>
        <dbReference type="ARBA" id="ARBA00022475"/>
    </source>
</evidence>
<dbReference type="InterPro" id="IPR027417">
    <property type="entry name" value="P-loop_NTPase"/>
</dbReference>
<dbReference type="GO" id="GO:0016887">
    <property type="term" value="F:ATP hydrolysis activity"/>
    <property type="evidence" value="ECO:0007669"/>
    <property type="project" value="InterPro"/>
</dbReference>
<protein>
    <submittedName>
        <fullName evidence="10">Energy-coupling factor transporter ATP-binding protein EcfA2</fullName>
        <ecNumber evidence="10">3.6.3.-</ecNumber>
    </submittedName>
</protein>
<dbReference type="GO" id="GO:0005524">
    <property type="term" value="F:ATP binding"/>
    <property type="evidence" value="ECO:0007669"/>
    <property type="project" value="UniProtKB-KW"/>
</dbReference>
<dbReference type="PANTHER" id="PTHR43553:SF27">
    <property type="entry name" value="ENERGY-COUPLING FACTOR TRANSPORTER ATP-BINDING PROTEIN ECFA2"/>
    <property type="match status" value="1"/>
</dbReference>
<keyword evidence="10" id="KW-0378">Hydrolase</keyword>
<dbReference type="GO" id="GO:0043190">
    <property type="term" value="C:ATP-binding cassette (ABC) transporter complex"/>
    <property type="evidence" value="ECO:0007669"/>
    <property type="project" value="TreeGrafter"/>
</dbReference>
<evidence type="ECO:0000256" key="1">
    <source>
        <dbReference type="ARBA" id="ARBA00004202"/>
    </source>
</evidence>
<keyword evidence="5" id="KW-0547">Nucleotide-binding</keyword>
<dbReference type="PROSITE" id="PS00211">
    <property type="entry name" value="ABC_TRANSPORTER_1"/>
    <property type="match status" value="1"/>
</dbReference>
<dbReference type="OrthoDB" id="9784332at2"/>
<comment type="subcellular location">
    <subcellularLocation>
        <location evidence="1">Cell membrane</location>
        <topology evidence="1">Peripheral membrane protein</topology>
    </subcellularLocation>
</comment>
<evidence type="ECO:0000256" key="8">
    <source>
        <dbReference type="ARBA" id="ARBA00023136"/>
    </source>
</evidence>
<dbReference type="RefSeq" id="WP_087862947.1">
    <property type="nucleotide sequence ID" value="NZ_LT859958.1"/>
</dbReference>
<dbReference type="Proteomes" id="UP000195514">
    <property type="component" value="Chromosome I"/>
</dbReference>
<dbReference type="EMBL" id="LT859958">
    <property type="protein sequence ID" value="SMX55164.1"/>
    <property type="molecule type" value="Genomic_DNA"/>
</dbReference>
<dbReference type="InterPro" id="IPR015856">
    <property type="entry name" value="ABC_transpr_CbiO/EcfA_su"/>
</dbReference>
<evidence type="ECO:0000256" key="3">
    <source>
        <dbReference type="ARBA" id="ARBA00022448"/>
    </source>
</evidence>
<dbReference type="GO" id="GO:0042626">
    <property type="term" value="F:ATPase-coupled transmembrane transporter activity"/>
    <property type="evidence" value="ECO:0007669"/>
    <property type="project" value="TreeGrafter"/>
</dbReference>
<keyword evidence="11" id="KW-1185">Reference proteome</keyword>
<evidence type="ECO:0000256" key="7">
    <source>
        <dbReference type="ARBA" id="ARBA00022967"/>
    </source>
</evidence>
<evidence type="ECO:0000256" key="6">
    <source>
        <dbReference type="ARBA" id="ARBA00022840"/>
    </source>
</evidence>